<sequence length="91" mass="10170">MIDEPWALAGGVELRPEPFGALAYNFTNRRLTFLKSTRLVDVVRGLAAAPDVRTALTRAEVPDREWPTYLEALGGLAETQMIQHRSTRDDS</sequence>
<dbReference type="InterPro" id="IPR023850">
    <property type="entry name" value="MftB"/>
</dbReference>
<organism evidence="1 2">
    <name type="scientific">Nocardioides marmoriginsengisoli</name>
    <dbReference type="NCBI Taxonomy" id="661483"/>
    <lineage>
        <taxon>Bacteria</taxon>
        <taxon>Bacillati</taxon>
        <taxon>Actinomycetota</taxon>
        <taxon>Actinomycetes</taxon>
        <taxon>Propionibacteriales</taxon>
        <taxon>Nocardioidaceae</taxon>
        <taxon>Nocardioides</taxon>
    </lineage>
</organism>
<dbReference type="NCBIfam" id="TIGR03967">
    <property type="entry name" value="mycofact_MftB"/>
    <property type="match status" value="1"/>
</dbReference>
<dbReference type="RefSeq" id="WP_123229022.1">
    <property type="nucleotide sequence ID" value="NZ_RJSE01000008.1"/>
</dbReference>
<dbReference type="EMBL" id="RJSE01000008">
    <property type="protein sequence ID" value="RNL61311.1"/>
    <property type="molecule type" value="Genomic_DNA"/>
</dbReference>
<protein>
    <submittedName>
        <fullName evidence="1">Mycofactocin biosynthesis chaperone MftB</fullName>
    </submittedName>
</protein>
<proteinExistence type="predicted"/>
<accession>A0A3N0CDK1</accession>
<keyword evidence="2" id="KW-1185">Reference proteome</keyword>
<gene>
    <name evidence="1" type="primary">mftB</name>
    <name evidence="1" type="ORF">EFK50_18305</name>
</gene>
<reference evidence="1 2" key="1">
    <citation type="submission" date="2018-11" db="EMBL/GenBank/DDBJ databases">
        <authorList>
            <person name="Li F."/>
        </authorList>
    </citation>
    <scope>NUCLEOTIDE SEQUENCE [LARGE SCALE GENOMIC DNA]</scope>
    <source>
        <strain evidence="1 2">Gsoil 097</strain>
    </source>
</reference>
<name>A0A3N0CDK1_9ACTN</name>
<evidence type="ECO:0000313" key="2">
    <source>
        <dbReference type="Proteomes" id="UP000267128"/>
    </source>
</evidence>
<dbReference type="AlphaFoldDB" id="A0A3N0CDK1"/>
<evidence type="ECO:0000313" key="1">
    <source>
        <dbReference type="EMBL" id="RNL61311.1"/>
    </source>
</evidence>
<dbReference type="Proteomes" id="UP000267128">
    <property type="component" value="Unassembled WGS sequence"/>
</dbReference>
<comment type="caution">
    <text evidence="1">The sequence shown here is derived from an EMBL/GenBank/DDBJ whole genome shotgun (WGS) entry which is preliminary data.</text>
</comment>
<dbReference type="OrthoDB" id="3784885at2"/>
<dbReference type="Pfam" id="PF26520">
    <property type="entry name" value="MftB_chaperone"/>
    <property type="match status" value="1"/>
</dbReference>